<evidence type="ECO:0000256" key="4">
    <source>
        <dbReference type="ARBA" id="ARBA00022723"/>
    </source>
</evidence>
<comment type="similarity">
    <text evidence="2">Belongs to the AOR/FOR family.</text>
</comment>
<evidence type="ECO:0000256" key="7">
    <source>
        <dbReference type="ARBA" id="ARBA00023014"/>
    </source>
</evidence>
<dbReference type="Gene3D" id="1.10.569.10">
    <property type="entry name" value="Aldehyde Ferredoxin Oxidoreductase Protein, subunit A, domain 2"/>
    <property type="match status" value="1"/>
</dbReference>
<evidence type="ECO:0000256" key="8">
    <source>
        <dbReference type="ARBA" id="ARBA00049934"/>
    </source>
</evidence>
<keyword evidence="5" id="KW-0560">Oxidoreductase</keyword>
<evidence type="ECO:0000259" key="9">
    <source>
        <dbReference type="SMART" id="SM00790"/>
    </source>
</evidence>
<evidence type="ECO:0000256" key="3">
    <source>
        <dbReference type="ARBA" id="ARBA00022485"/>
    </source>
</evidence>
<dbReference type="InterPro" id="IPR013985">
    <property type="entry name" value="Ald_Fedxn_OxRdtase_dom3"/>
</dbReference>
<dbReference type="InterPro" id="IPR051919">
    <property type="entry name" value="W-dependent_AOR"/>
</dbReference>
<evidence type="ECO:0000256" key="1">
    <source>
        <dbReference type="ARBA" id="ARBA00001966"/>
    </source>
</evidence>
<dbReference type="PANTHER" id="PTHR30038">
    <property type="entry name" value="ALDEHYDE FERREDOXIN OXIDOREDUCTASE"/>
    <property type="match status" value="1"/>
</dbReference>
<proteinExistence type="inferred from homology"/>
<dbReference type="Gene3D" id="1.10.599.10">
    <property type="entry name" value="Aldehyde Ferredoxin Oxidoreductase Protein, subunit A, domain 3"/>
    <property type="match status" value="1"/>
</dbReference>
<keyword evidence="4" id="KW-0479">Metal-binding</keyword>
<dbReference type="GO" id="GO:0016625">
    <property type="term" value="F:oxidoreductase activity, acting on the aldehyde or oxo group of donors, iron-sulfur protein as acceptor"/>
    <property type="evidence" value="ECO:0007669"/>
    <property type="project" value="InterPro"/>
</dbReference>
<dbReference type="AlphaFoldDB" id="A0A7C4DAZ9"/>
<dbReference type="GO" id="GO:0046872">
    <property type="term" value="F:metal ion binding"/>
    <property type="evidence" value="ECO:0007669"/>
    <property type="project" value="UniProtKB-KW"/>
</dbReference>
<dbReference type="GO" id="GO:0009055">
    <property type="term" value="F:electron transfer activity"/>
    <property type="evidence" value="ECO:0007669"/>
    <property type="project" value="InterPro"/>
</dbReference>
<feature type="domain" description="Aldehyde ferredoxin oxidoreductase N-terminal" evidence="9">
    <location>
        <begin position="4"/>
        <end position="206"/>
    </location>
</feature>
<dbReference type="EMBL" id="DTBJ01000029">
    <property type="protein sequence ID" value="HGM58737.1"/>
    <property type="molecule type" value="Genomic_DNA"/>
</dbReference>
<evidence type="ECO:0000256" key="5">
    <source>
        <dbReference type="ARBA" id="ARBA00023002"/>
    </source>
</evidence>
<dbReference type="GO" id="GO:0051539">
    <property type="term" value="F:4 iron, 4 sulfur cluster binding"/>
    <property type="evidence" value="ECO:0007669"/>
    <property type="project" value="UniProtKB-KW"/>
</dbReference>
<gene>
    <name evidence="10" type="ORF">ENU14_04025</name>
</gene>
<comment type="cofactor">
    <cofactor evidence="8">
        <name>tungstopterin</name>
        <dbReference type="ChEBI" id="CHEBI:30402"/>
    </cofactor>
</comment>
<dbReference type="InterPro" id="IPR013983">
    <property type="entry name" value="Ald_Fedxn_OxRdtase_N"/>
</dbReference>
<comment type="cofactor">
    <cofactor evidence="1">
        <name>[4Fe-4S] cluster</name>
        <dbReference type="ChEBI" id="CHEBI:49883"/>
    </cofactor>
</comment>
<keyword evidence="3" id="KW-0004">4Fe-4S</keyword>
<keyword evidence="7" id="KW-0411">Iron-sulfur</keyword>
<organism evidence="10">
    <name type="scientific">Staphylothermus marinus</name>
    <dbReference type="NCBI Taxonomy" id="2280"/>
    <lineage>
        <taxon>Archaea</taxon>
        <taxon>Thermoproteota</taxon>
        <taxon>Thermoprotei</taxon>
        <taxon>Desulfurococcales</taxon>
        <taxon>Desulfurococcaceae</taxon>
        <taxon>Staphylothermus</taxon>
    </lineage>
</organism>
<dbReference type="Pfam" id="PF01314">
    <property type="entry name" value="AFOR_C"/>
    <property type="match status" value="1"/>
</dbReference>
<sequence>MYGWWGRVLRINLTNGKVSVNNIEPDVLVEFIGGRGLAIRILWDELLPGVDPLSPYNKLVIASGPLSGLPGPSTGKLVVASKSPLTNGYGDGNIGTLTSVYLRKTGFDAIVIEGVSKKPVYIYIEDDKVDIRDAEDLWGRDAFDTEDRLIREHGRNIGTLLIGPAGENMVRYATVVSMKGRSGGRPGIGAVMGSKKLKAIVVRGTREVKLAKPDEYRKVVEEAYRDILSKENYDFWIRQGTMATIVWSQQNSVLPTMNFREGMWDYYETISGDLMEKLKVKRRGCPYCNMMCGNVILDIGGEESELDYENVAMLGSNILLTDLRRVAEINKICDQMGMDTISFGNAIGFLMEASERGYVKERVEWGDHKIVKELAYDTAYRRGLGSFVAEGVMRMSRWLRGDSVDFAIHVKGLEVSAYDCHAAPAMALAYGTSPIGAHHKDAWIISYEVKVDRLSYSRDKVEKLVYLQNIRGGMFESLTTCRLPWVEVGLDLNYYPKLLSLATGFEWNFDKIYEVANRIYTLIRAFWIREYGYWSREMDYPPMRWFKHPLTKGPYAGAKLDINKYNEMLDMYYQLRGWDERGVPRRETLEKLGLRETINVLDSIVGLK</sequence>
<dbReference type="PANTHER" id="PTHR30038:SF5">
    <property type="entry name" value="ALDEHYDE FERREDOXIN OXIDOREDUCTASE"/>
    <property type="match status" value="1"/>
</dbReference>
<comment type="caution">
    <text evidence="10">The sequence shown here is derived from an EMBL/GenBank/DDBJ whole genome shotgun (WGS) entry which is preliminary data.</text>
</comment>
<keyword evidence="6" id="KW-0408">Iron</keyword>
<accession>A0A7C4DAZ9</accession>
<evidence type="ECO:0000313" key="10">
    <source>
        <dbReference type="EMBL" id="HGM58737.1"/>
    </source>
</evidence>
<dbReference type="InterPro" id="IPR001203">
    <property type="entry name" value="OxRdtase_Ald_Fedxn_C"/>
</dbReference>
<protein>
    <submittedName>
        <fullName evidence="10">Aldehyde ferredoxin oxidoreductase</fullName>
    </submittedName>
</protein>
<dbReference type="SMART" id="SM00790">
    <property type="entry name" value="AFOR_N"/>
    <property type="match status" value="1"/>
</dbReference>
<dbReference type="Gene3D" id="3.60.9.10">
    <property type="entry name" value="Aldehyde ferredoxin oxidoreductase, N-terminal domain"/>
    <property type="match status" value="1"/>
</dbReference>
<evidence type="ECO:0000256" key="2">
    <source>
        <dbReference type="ARBA" id="ARBA00011032"/>
    </source>
</evidence>
<evidence type="ECO:0000256" key="6">
    <source>
        <dbReference type="ARBA" id="ARBA00023004"/>
    </source>
</evidence>
<dbReference type="SUPFAM" id="SSF48310">
    <property type="entry name" value="Aldehyde ferredoxin oxidoreductase, C-terminal domains"/>
    <property type="match status" value="1"/>
</dbReference>
<name>A0A7C4DAZ9_STAMA</name>
<dbReference type="InterPro" id="IPR013984">
    <property type="entry name" value="Ald_Fedxn_OxRdtase_dom2"/>
</dbReference>
<dbReference type="InterPro" id="IPR036503">
    <property type="entry name" value="Ald_Fedxn_OxRdtase_N_sf"/>
</dbReference>
<reference evidence="10" key="1">
    <citation type="journal article" date="2020" name="mSystems">
        <title>Genome- and Community-Level Interaction Insights into Carbon Utilization and Element Cycling Functions of Hydrothermarchaeota in Hydrothermal Sediment.</title>
        <authorList>
            <person name="Zhou Z."/>
            <person name="Liu Y."/>
            <person name="Xu W."/>
            <person name="Pan J."/>
            <person name="Luo Z.H."/>
            <person name="Li M."/>
        </authorList>
    </citation>
    <scope>NUCLEOTIDE SEQUENCE [LARGE SCALE GENOMIC DNA]</scope>
    <source>
        <strain evidence="10">SpSt-642</strain>
    </source>
</reference>
<dbReference type="InterPro" id="IPR036021">
    <property type="entry name" value="Tungsten_al_ferr_oxy-like_C"/>
</dbReference>
<dbReference type="SUPFAM" id="SSF56228">
    <property type="entry name" value="Aldehyde ferredoxin oxidoreductase, N-terminal domain"/>
    <property type="match status" value="1"/>
</dbReference>
<dbReference type="Pfam" id="PF02730">
    <property type="entry name" value="AFOR_N"/>
    <property type="match status" value="1"/>
</dbReference>